<comment type="caution">
    <text evidence="12">The sequence shown here is derived from an EMBL/GenBank/DDBJ whole genome shotgun (WGS) entry which is preliminary data.</text>
</comment>
<evidence type="ECO:0000259" key="11">
    <source>
        <dbReference type="Pfam" id="PF00266"/>
    </source>
</evidence>
<dbReference type="Proteomes" id="UP000316196">
    <property type="component" value="Unassembled WGS sequence"/>
</dbReference>
<comment type="similarity">
    <text evidence="2">Belongs to the class-V pyridoxal-phosphate-dependent aminotransferase family. NifS/IscS subfamily.</text>
</comment>
<dbReference type="Gene3D" id="1.10.260.50">
    <property type="match status" value="1"/>
</dbReference>
<dbReference type="RefSeq" id="WP_142092322.1">
    <property type="nucleotide sequence ID" value="NZ_BAAAMD010000003.1"/>
</dbReference>
<feature type="domain" description="Aminotransferase class V" evidence="11">
    <location>
        <begin position="4"/>
        <end position="363"/>
    </location>
</feature>
<keyword evidence="7" id="KW-0408">Iron</keyword>
<reference evidence="12 13" key="1">
    <citation type="submission" date="2019-06" db="EMBL/GenBank/DDBJ databases">
        <title>Sequencing the genomes of 1000 actinobacteria strains.</title>
        <authorList>
            <person name="Klenk H.-P."/>
        </authorList>
    </citation>
    <scope>NUCLEOTIDE SEQUENCE [LARGE SCALE GENOMIC DNA]</scope>
    <source>
        <strain evidence="12 13">DSM 8251</strain>
    </source>
</reference>
<evidence type="ECO:0000256" key="7">
    <source>
        <dbReference type="ARBA" id="ARBA00023004"/>
    </source>
</evidence>
<evidence type="ECO:0000256" key="5">
    <source>
        <dbReference type="ARBA" id="ARBA00022723"/>
    </source>
</evidence>
<dbReference type="SUPFAM" id="SSF53383">
    <property type="entry name" value="PLP-dependent transferases"/>
    <property type="match status" value="1"/>
</dbReference>
<dbReference type="InterPro" id="IPR016454">
    <property type="entry name" value="Cysteine_dSase"/>
</dbReference>
<evidence type="ECO:0000256" key="3">
    <source>
        <dbReference type="ARBA" id="ARBA00012239"/>
    </source>
</evidence>
<name>A0A542ZQ48_9ACTN</name>
<dbReference type="PROSITE" id="PS00595">
    <property type="entry name" value="AA_TRANSFER_CLASS_5"/>
    <property type="match status" value="1"/>
</dbReference>
<evidence type="ECO:0000256" key="8">
    <source>
        <dbReference type="ARBA" id="ARBA00023014"/>
    </source>
</evidence>
<keyword evidence="5" id="KW-0479">Metal-binding</keyword>
<dbReference type="OrthoDB" id="9808002at2"/>
<accession>A0A542ZQ48</accession>
<dbReference type="PIRSF" id="PIRSF005572">
    <property type="entry name" value="NifS"/>
    <property type="match status" value="1"/>
</dbReference>
<evidence type="ECO:0000256" key="10">
    <source>
        <dbReference type="RuleBase" id="RU004504"/>
    </source>
</evidence>
<proteinExistence type="inferred from homology"/>
<keyword evidence="4" id="KW-0808">Transferase</keyword>
<dbReference type="InterPro" id="IPR015422">
    <property type="entry name" value="PyrdxlP-dep_Trfase_small"/>
</dbReference>
<dbReference type="PANTHER" id="PTHR11601:SF34">
    <property type="entry name" value="CYSTEINE DESULFURASE"/>
    <property type="match status" value="1"/>
</dbReference>
<sequence length="379" mass="39100">MRRTYLDHAASAPLRPEARDAMASAFEVVGNPASLHTSGRRARSVLEDAREDLAEVLDAEPAEVIFTSGGTEADNIALQGGWAGRRAVRPGIVVSSIEHAAVRETAAALSLRGARLALWPVGTDGVVVPGWLADACDDTTGVCSLMWVNNETGVIQPVEEMAEHARSVGAWSHSDAVQAFGHIPVSFRDSGLDMMTISAHKLGGPVGIGALVVRRECGVGPVQFGGSQERLRSGTQLVALAAGFAAAARQSARVGVDAEALRLGALRERVVAAAAAEEGVDVLGEGVESSPAIVNLRIAGARADDVLMLLDAAGIDCSTGSACEAGLSQPSHVAAAMGLGTGASETVRFSFGWSTTDADVAHLLEVFADVAARARLASR</sequence>
<keyword evidence="8" id="KW-0411">Iron-sulfur</keyword>
<evidence type="ECO:0000256" key="1">
    <source>
        <dbReference type="ARBA" id="ARBA00001933"/>
    </source>
</evidence>
<dbReference type="InterPro" id="IPR020578">
    <property type="entry name" value="Aminotrans_V_PyrdxlP_BS"/>
</dbReference>
<dbReference type="Gene3D" id="3.40.640.10">
    <property type="entry name" value="Type I PLP-dependent aspartate aminotransferase-like (Major domain)"/>
    <property type="match status" value="1"/>
</dbReference>
<evidence type="ECO:0000313" key="13">
    <source>
        <dbReference type="Proteomes" id="UP000316196"/>
    </source>
</evidence>
<keyword evidence="13" id="KW-1185">Reference proteome</keyword>
<dbReference type="GO" id="GO:0051536">
    <property type="term" value="F:iron-sulfur cluster binding"/>
    <property type="evidence" value="ECO:0007669"/>
    <property type="project" value="UniProtKB-KW"/>
</dbReference>
<dbReference type="InterPro" id="IPR015421">
    <property type="entry name" value="PyrdxlP-dep_Trfase_major"/>
</dbReference>
<organism evidence="12 13">
    <name type="scientific">Propioniferax innocua</name>
    <dbReference type="NCBI Taxonomy" id="1753"/>
    <lineage>
        <taxon>Bacteria</taxon>
        <taxon>Bacillati</taxon>
        <taxon>Actinomycetota</taxon>
        <taxon>Actinomycetes</taxon>
        <taxon>Propionibacteriales</taxon>
        <taxon>Propionibacteriaceae</taxon>
        <taxon>Propioniferax</taxon>
    </lineage>
</organism>
<dbReference type="InterPro" id="IPR015424">
    <property type="entry name" value="PyrdxlP-dep_Trfase"/>
</dbReference>
<dbReference type="Pfam" id="PF00266">
    <property type="entry name" value="Aminotran_5"/>
    <property type="match status" value="1"/>
</dbReference>
<dbReference type="PANTHER" id="PTHR11601">
    <property type="entry name" value="CYSTEINE DESULFURYLASE FAMILY MEMBER"/>
    <property type="match status" value="1"/>
</dbReference>
<gene>
    <name evidence="12" type="ORF">FB460_0259</name>
</gene>
<keyword evidence="6" id="KW-0663">Pyridoxal phosphate</keyword>
<evidence type="ECO:0000256" key="9">
    <source>
        <dbReference type="ARBA" id="ARBA00050776"/>
    </source>
</evidence>
<comment type="catalytic activity">
    <reaction evidence="9">
        <text>(sulfur carrier)-H + L-cysteine = (sulfur carrier)-SH + L-alanine</text>
        <dbReference type="Rhea" id="RHEA:43892"/>
        <dbReference type="Rhea" id="RHEA-COMP:14737"/>
        <dbReference type="Rhea" id="RHEA-COMP:14739"/>
        <dbReference type="ChEBI" id="CHEBI:29917"/>
        <dbReference type="ChEBI" id="CHEBI:35235"/>
        <dbReference type="ChEBI" id="CHEBI:57972"/>
        <dbReference type="ChEBI" id="CHEBI:64428"/>
        <dbReference type="EC" id="2.8.1.7"/>
    </reaction>
</comment>
<dbReference type="EC" id="2.8.1.7" evidence="3"/>
<evidence type="ECO:0000313" key="12">
    <source>
        <dbReference type="EMBL" id="TQL62482.1"/>
    </source>
</evidence>
<evidence type="ECO:0000256" key="2">
    <source>
        <dbReference type="ARBA" id="ARBA00006490"/>
    </source>
</evidence>
<evidence type="ECO:0000256" key="6">
    <source>
        <dbReference type="ARBA" id="ARBA00022898"/>
    </source>
</evidence>
<protein>
    <recommendedName>
        <fullName evidence="3">cysteine desulfurase</fullName>
        <ecNumber evidence="3">2.8.1.7</ecNumber>
    </recommendedName>
</protein>
<dbReference type="AlphaFoldDB" id="A0A542ZQ48"/>
<evidence type="ECO:0000256" key="4">
    <source>
        <dbReference type="ARBA" id="ARBA00022679"/>
    </source>
</evidence>
<dbReference type="EMBL" id="VFOR01000001">
    <property type="protein sequence ID" value="TQL62482.1"/>
    <property type="molecule type" value="Genomic_DNA"/>
</dbReference>
<dbReference type="Gene3D" id="3.90.1150.10">
    <property type="entry name" value="Aspartate Aminotransferase, domain 1"/>
    <property type="match status" value="1"/>
</dbReference>
<dbReference type="GO" id="GO:0031071">
    <property type="term" value="F:cysteine desulfurase activity"/>
    <property type="evidence" value="ECO:0007669"/>
    <property type="project" value="UniProtKB-EC"/>
</dbReference>
<comment type="cofactor">
    <cofactor evidence="1 10">
        <name>pyridoxal 5'-phosphate</name>
        <dbReference type="ChEBI" id="CHEBI:597326"/>
    </cofactor>
</comment>
<dbReference type="GO" id="GO:0046872">
    <property type="term" value="F:metal ion binding"/>
    <property type="evidence" value="ECO:0007669"/>
    <property type="project" value="UniProtKB-KW"/>
</dbReference>
<dbReference type="InterPro" id="IPR000192">
    <property type="entry name" value="Aminotrans_V_dom"/>
</dbReference>